<evidence type="ECO:0000259" key="2">
    <source>
        <dbReference type="Pfam" id="PF04773"/>
    </source>
</evidence>
<name>A0A4Q7N5N8_9BACT</name>
<accession>A0A4Q7N5N8</accession>
<keyword evidence="4" id="KW-1185">Reference proteome</keyword>
<keyword evidence="1" id="KW-0812">Transmembrane</keyword>
<keyword evidence="1" id="KW-0472">Membrane</keyword>
<dbReference type="RefSeq" id="WP_130540680.1">
    <property type="nucleotide sequence ID" value="NZ_CP042431.1"/>
</dbReference>
<sequence length="365" mass="40692">MPETVKKIASLILKYWRQELEEDELNELLDWANHSPANKETFTRLTNPDFIVDRLRELTLVKQEMRHRIWTALQLSETEMQDEGEITEGDKRQYRLLDFPWWKWAAAAILLLIAGLLCFWFNRPSSGSMVSTAEAGITEAEPETTGAPARSQVRFADGRLLYPDTMPHGAVLEHGQLKLTREPGGVRVKTIAAGSFADSALFTTITTSAGEKLTVWLPDGTEVKLNDASLLRFPVLFSAKGRAVEASGELYFDVSKQGAGGSRIPFFVHTSGMNMEAQAARFNVHVYPQDKLAAATLEAGSLRVWKQVLHFGSGMNSRDRVDVVLEPGQQAQISNSTDGSDMGGIRVEQVDLQEVLSWKNEQKNK</sequence>
<dbReference type="InterPro" id="IPR006860">
    <property type="entry name" value="FecR"/>
</dbReference>
<reference evidence="3 4" key="1">
    <citation type="submission" date="2019-02" db="EMBL/GenBank/DDBJ databases">
        <title>Genomic Encyclopedia of Type Strains, Phase IV (KMG-IV): sequencing the most valuable type-strain genomes for metagenomic binning, comparative biology and taxonomic classification.</title>
        <authorList>
            <person name="Goeker M."/>
        </authorList>
    </citation>
    <scope>NUCLEOTIDE SEQUENCE [LARGE SCALE GENOMIC DNA]</scope>
    <source>
        <strain evidence="3 4">DSM 18116</strain>
    </source>
</reference>
<gene>
    <name evidence="3" type="ORF">EV199_2259</name>
</gene>
<dbReference type="PANTHER" id="PTHR30273">
    <property type="entry name" value="PERIPLASMIC SIGNAL SENSOR AND SIGMA FACTOR ACTIVATOR FECR-RELATED"/>
    <property type="match status" value="1"/>
</dbReference>
<organism evidence="3 4">
    <name type="scientific">Pseudobacter ginsenosidimutans</name>
    <dbReference type="NCBI Taxonomy" id="661488"/>
    <lineage>
        <taxon>Bacteria</taxon>
        <taxon>Pseudomonadati</taxon>
        <taxon>Bacteroidota</taxon>
        <taxon>Chitinophagia</taxon>
        <taxon>Chitinophagales</taxon>
        <taxon>Chitinophagaceae</taxon>
        <taxon>Pseudobacter</taxon>
    </lineage>
</organism>
<dbReference type="Proteomes" id="UP000293874">
    <property type="component" value="Unassembled WGS sequence"/>
</dbReference>
<dbReference type="InterPro" id="IPR012373">
    <property type="entry name" value="Ferrdict_sens_TM"/>
</dbReference>
<keyword evidence="1" id="KW-1133">Transmembrane helix</keyword>
<dbReference type="Pfam" id="PF04773">
    <property type="entry name" value="FecR"/>
    <property type="match status" value="1"/>
</dbReference>
<evidence type="ECO:0000313" key="4">
    <source>
        <dbReference type="Proteomes" id="UP000293874"/>
    </source>
</evidence>
<evidence type="ECO:0000256" key="1">
    <source>
        <dbReference type="SAM" id="Phobius"/>
    </source>
</evidence>
<proteinExistence type="predicted"/>
<dbReference type="Gene3D" id="2.60.120.1440">
    <property type="match status" value="1"/>
</dbReference>
<dbReference type="PANTHER" id="PTHR30273:SF2">
    <property type="entry name" value="PROTEIN FECR"/>
    <property type="match status" value="1"/>
</dbReference>
<evidence type="ECO:0000313" key="3">
    <source>
        <dbReference type="EMBL" id="RZS76376.1"/>
    </source>
</evidence>
<feature type="domain" description="FecR protein" evidence="2">
    <location>
        <begin position="204"/>
        <end position="298"/>
    </location>
</feature>
<dbReference type="OrthoDB" id="8641865at2"/>
<dbReference type="GO" id="GO:0016989">
    <property type="term" value="F:sigma factor antagonist activity"/>
    <property type="evidence" value="ECO:0007669"/>
    <property type="project" value="TreeGrafter"/>
</dbReference>
<dbReference type="EMBL" id="SGXA01000001">
    <property type="protein sequence ID" value="RZS76376.1"/>
    <property type="molecule type" value="Genomic_DNA"/>
</dbReference>
<dbReference type="AlphaFoldDB" id="A0A4Q7N5N8"/>
<feature type="transmembrane region" description="Helical" evidence="1">
    <location>
        <begin position="101"/>
        <end position="122"/>
    </location>
</feature>
<comment type="caution">
    <text evidence="3">The sequence shown here is derived from an EMBL/GenBank/DDBJ whole genome shotgun (WGS) entry which is preliminary data.</text>
</comment>
<protein>
    <submittedName>
        <fullName evidence="3">FecR family protein</fullName>
    </submittedName>
</protein>